<dbReference type="SMART" id="SM00717">
    <property type="entry name" value="SANT"/>
    <property type="match status" value="2"/>
</dbReference>
<dbReference type="Gene3D" id="1.10.10.60">
    <property type="entry name" value="Homeodomain-like"/>
    <property type="match status" value="2"/>
</dbReference>
<dbReference type="Proteomes" id="UP000026915">
    <property type="component" value="Chromosome 2"/>
</dbReference>
<feature type="compositionally biased region" description="Polar residues" evidence="7">
    <location>
        <begin position="204"/>
        <end position="216"/>
    </location>
</feature>
<feature type="domain" description="Myb-like" evidence="8">
    <location>
        <begin position="37"/>
        <end position="89"/>
    </location>
</feature>
<evidence type="ECO:0000256" key="6">
    <source>
        <dbReference type="ARBA" id="ARBA00023242"/>
    </source>
</evidence>
<dbReference type="PROSITE" id="PS50090">
    <property type="entry name" value="MYB_LIKE"/>
    <property type="match status" value="2"/>
</dbReference>
<feature type="region of interest" description="Disordered" evidence="7">
    <location>
        <begin position="1"/>
        <end position="34"/>
    </location>
</feature>
<dbReference type="InterPro" id="IPR017930">
    <property type="entry name" value="Myb_dom"/>
</dbReference>
<dbReference type="Gramene" id="EOX99262">
    <property type="protein sequence ID" value="EOX99262"/>
    <property type="gene ID" value="TCM_007865"/>
</dbReference>
<evidence type="ECO:0000313" key="10">
    <source>
        <dbReference type="EMBL" id="EOX99262.1"/>
    </source>
</evidence>
<evidence type="ECO:0000256" key="7">
    <source>
        <dbReference type="SAM" id="MobiDB-lite"/>
    </source>
</evidence>
<evidence type="ECO:0000256" key="4">
    <source>
        <dbReference type="ARBA" id="ARBA00023125"/>
    </source>
</evidence>
<dbReference type="Pfam" id="PF00249">
    <property type="entry name" value="Myb_DNA-binding"/>
    <property type="match status" value="2"/>
</dbReference>
<dbReference type="InterPro" id="IPR001005">
    <property type="entry name" value="SANT/Myb"/>
</dbReference>
<sequence length="293" mass="33834">MDGTREAETEREENRVSDRVSERRREGNMVRTPCCDKSGLRKGTWTPEEDRKLSAYVTRYGCWNWRQLPKYAGLARCGKSCRLRWMNYLRPNIKRGNYSKEEEETIIRLHESQGNRWSAIAAQLPGRTDNEIKNHWHTTLKKRFKHKPSVPKNEKDNPRDPIKRGTSKETEFETKLDNHLLINSTSPPLILESSLSSPQPASSDQNSSITTDNTVVSSKDSVHINNKALLEAYEANSGNFWTEPFFSDSCFMSSDMLLPMMDPARYEAHEFPFLDGEILCPFGFYDQLQGLNF</sequence>
<gene>
    <name evidence="10" type="ORF">TCM_007865</name>
</gene>
<feature type="compositionally biased region" description="Low complexity" evidence="7">
    <location>
        <begin position="191"/>
        <end position="203"/>
    </location>
</feature>
<dbReference type="AlphaFoldDB" id="A0A061E3S1"/>
<dbReference type="InParanoid" id="A0A061E3S1"/>
<protein>
    <submittedName>
        <fullName evidence="10">Myb domain protein 15, putative</fullName>
    </submittedName>
</protein>
<dbReference type="PANTHER" id="PTHR10641">
    <property type="entry name" value="MYB FAMILY TRANSCRIPTION FACTOR"/>
    <property type="match status" value="1"/>
</dbReference>
<reference evidence="10 11" key="1">
    <citation type="journal article" date="2013" name="Genome Biol.">
        <title>The genome sequence of the most widely cultivated cacao type and its use to identify candidate genes regulating pod color.</title>
        <authorList>
            <person name="Motamayor J.C."/>
            <person name="Mockaitis K."/>
            <person name="Schmutz J."/>
            <person name="Haiminen N."/>
            <person name="Iii D.L."/>
            <person name="Cornejo O."/>
            <person name="Findley S.D."/>
            <person name="Zheng P."/>
            <person name="Utro F."/>
            <person name="Royaert S."/>
            <person name="Saski C."/>
            <person name="Jenkins J."/>
            <person name="Podicheti R."/>
            <person name="Zhao M."/>
            <person name="Scheffler B.E."/>
            <person name="Stack J.C."/>
            <person name="Feltus F.A."/>
            <person name="Mustiga G.M."/>
            <person name="Amores F."/>
            <person name="Phillips W."/>
            <person name="Marelli J.P."/>
            <person name="May G.D."/>
            <person name="Shapiro H."/>
            <person name="Ma J."/>
            <person name="Bustamante C.D."/>
            <person name="Schnell R.J."/>
            <person name="Main D."/>
            <person name="Gilbert D."/>
            <person name="Parida L."/>
            <person name="Kuhn D.N."/>
        </authorList>
    </citation>
    <scope>NUCLEOTIDE SEQUENCE [LARGE SCALE GENOMIC DNA]</scope>
    <source>
        <strain evidence="11">cv. Matina 1-6</strain>
    </source>
</reference>
<dbReference type="SUPFAM" id="SSF46689">
    <property type="entry name" value="Homeodomain-like"/>
    <property type="match status" value="1"/>
</dbReference>
<dbReference type="HOGENOM" id="CLU_028567_6_4_1"/>
<accession>A0A061E3S1</accession>
<keyword evidence="6" id="KW-0539">Nucleus</keyword>
<evidence type="ECO:0000256" key="1">
    <source>
        <dbReference type="ARBA" id="ARBA00004123"/>
    </source>
</evidence>
<dbReference type="FunFam" id="1.10.10.60:FF:000015">
    <property type="entry name" value="Transcription factor RAX3"/>
    <property type="match status" value="1"/>
</dbReference>
<keyword evidence="5" id="KW-0804">Transcription</keyword>
<dbReference type="OMA" id="AYEANSG"/>
<keyword evidence="11" id="KW-1185">Reference proteome</keyword>
<feature type="compositionally biased region" description="Basic and acidic residues" evidence="7">
    <location>
        <begin position="152"/>
        <end position="178"/>
    </location>
</feature>
<evidence type="ECO:0000313" key="11">
    <source>
        <dbReference type="Proteomes" id="UP000026915"/>
    </source>
</evidence>
<dbReference type="GO" id="GO:0003677">
    <property type="term" value="F:DNA binding"/>
    <property type="evidence" value="ECO:0007669"/>
    <property type="project" value="UniProtKB-KW"/>
</dbReference>
<dbReference type="InterPro" id="IPR015495">
    <property type="entry name" value="Myb_TF_plants"/>
</dbReference>
<feature type="domain" description="HTH myb-type" evidence="9">
    <location>
        <begin position="90"/>
        <end position="144"/>
    </location>
</feature>
<keyword evidence="3" id="KW-0805">Transcription regulation</keyword>
<keyword evidence="4" id="KW-0238">DNA-binding</keyword>
<comment type="subcellular location">
    <subcellularLocation>
        <location evidence="1">Nucleus</location>
    </subcellularLocation>
</comment>
<feature type="domain" description="Myb-like" evidence="8">
    <location>
        <begin position="90"/>
        <end position="140"/>
    </location>
</feature>
<feature type="region of interest" description="Disordered" evidence="7">
    <location>
        <begin position="191"/>
        <end position="216"/>
    </location>
</feature>
<evidence type="ECO:0000256" key="2">
    <source>
        <dbReference type="ARBA" id="ARBA00022737"/>
    </source>
</evidence>
<name>A0A061E3S1_THECC</name>
<feature type="region of interest" description="Disordered" evidence="7">
    <location>
        <begin position="140"/>
        <end position="178"/>
    </location>
</feature>
<evidence type="ECO:0000259" key="8">
    <source>
        <dbReference type="PROSITE" id="PS50090"/>
    </source>
</evidence>
<evidence type="ECO:0000256" key="5">
    <source>
        <dbReference type="ARBA" id="ARBA00023163"/>
    </source>
</evidence>
<proteinExistence type="predicted"/>
<evidence type="ECO:0000256" key="3">
    <source>
        <dbReference type="ARBA" id="ARBA00023015"/>
    </source>
</evidence>
<dbReference type="CDD" id="cd00167">
    <property type="entry name" value="SANT"/>
    <property type="match status" value="2"/>
</dbReference>
<feature type="compositionally biased region" description="Basic residues" evidence="7">
    <location>
        <begin position="140"/>
        <end position="149"/>
    </location>
</feature>
<keyword evidence="2" id="KW-0677">Repeat</keyword>
<dbReference type="PROSITE" id="PS51294">
    <property type="entry name" value="HTH_MYB"/>
    <property type="match status" value="2"/>
</dbReference>
<feature type="domain" description="HTH myb-type" evidence="9">
    <location>
        <begin position="37"/>
        <end position="89"/>
    </location>
</feature>
<dbReference type="GO" id="GO:0005634">
    <property type="term" value="C:nucleus"/>
    <property type="evidence" value="ECO:0007669"/>
    <property type="project" value="UniProtKB-SubCell"/>
</dbReference>
<evidence type="ECO:0000259" key="9">
    <source>
        <dbReference type="PROSITE" id="PS51294"/>
    </source>
</evidence>
<dbReference type="PANTHER" id="PTHR10641:SF1418">
    <property type="entry name" value="MYB-RELATED TRANSCRIPTION FACTOR"/>
    <property type="match status" value="1"/>
</dbReference>
<dbReference type="InterPro" id="IPR009057">
    <property type="entry name" value="Homeodomain-like_sf"/>
</dbReference>
<organism evidence="10 11">
    <name type="scientific">Theobroma cacao</name>
    <name type="common">Cacao</name>
    <name type="synonym">Cocoa</name>
    <dbReference type="NCBI Taxonomy" id="3641"/>
    <lineage>
        <taxon>Eukaryota</taxon>
        <taxon>Viridiplantae</taxon>
        <taxon>Streptophyta</taxon>
        <taxon>Embryophyta</taxon>
        <taxon>Tracheophyta</taxon>
        <taxon>Spermatophyta</taxon>
        <taxon>Magnoliopsida</taxon>
        <taxon>eudicotyledons</taxon>
        <taxon>Gunneridae</taxon>
        <taxon>Pentapetalae</taxon>
        <taxon>rosids</taxon>
        <taxon>malvids</taxon>
        <taxon>Malvales</taxon>
        <taxon>Malvaceae</taxon>
        <taxon>Byttnerioideae</taxon>
        <taxon>Theobroma</taxon>
    </lineage>
</organism>
<dbReference type="EMBL" id="CM001880">
    <property type="protein sequence ID" value="EOX99262.1"/>
    <property type="molecule type" value="Genomic_DNA"/>
</dbReference>
<dbReference type="eggNOG" id="KOG0048">
    <property type="taxonomic scope" value="Eukaryota"/>
</dbReference>
<feature type="compositionally biased region" description="Basic and acidic residues" evidence="7">
    <location>
        <begin position="1"/>
        <end position="28"/>
    </location>
</feature>